<keyword evidence="8" id="KW-0998">Cell outer membrane</keyword>
<organism evidence="9 10">
    <name type="scientific">Oceanithermus desulfurans NBRC 100063</name>
    <dbReference type="NCBI Taxonomy" id="1227550"/>
    <lineage>
        <taxon>Bacteria</taxon>
        <taxon>Thermotogati</taxon>
        <taxon>Deinococcota</taxon>
        <taxon>Deinococci</taxon>
        <taxon>Thermales</taxon>
        <taxon>Thermaceae</taxon>
        <taxon>Oceanithermus</taxon>
    </lineage>
</organism>
<evidence type="ECO:0000256" key="2">
    <source>
        <dbReference type="ARBA" id="ARBA00004418"/>
    </source>
</evidence>
<evidence type="ECO:0000256" key="7">
    <source>
        <dbReference type="ARBA" id="ARBA00023136"/>
    </source>
</evidence>
<sequence length="117" mass="12554">MRRRAGFTLVEVTVALVLLSLAAAAVIAALLGVQRTAFEARRLGVQLAALENASEHLQALRTLPSGESSCPGVRREDYPELGGFRCVVRRAPGERVVEIVLLDEEGDVFAATLGVLR</sequence>
<dbReference type="InterPro" id="IPR012902">
    <property type="entry name" value="N_methyl_site"/>
</dbReference>
<keyword evidence="5" id="KW-0574">Periplasm</keyword>
<accession>A0A511RL46</accession>
<dbReference type="GO" id="GO:0009279">
    <property type="term" value="C:cell outer membrane"/>
    <property type="evidence" value="ECO:0007669"/>
    <property type="project" value="UniProtKB-SubCell"/>
</dbReference>
<evidence type="ECO:0000256" key="5">
    <source>
        <dbReference type="ARBA" id="ARBA00022764"/>
    </source>
</evidence>
<evidence type="ECO:0008006" key="11">
    <source>
        <dbReference type="Google" id="ProtNLM"/>
    </source>
</evidence>
<dbReference type="PROSITE" id="PS00409">
    <property type="entry name" value="PROKAR_NTER_METHYL"/>
    <property type="match status" value="1"/>
</dbReference>
<evidence type="ECO:0000256" key="4">
    <source>
        <dbReference type="ARBA" id="ARBA00022692"/>
    </source>
</evidence>
<evidence type="ECO:0000313" key="10">
    <source>
        <dbReference type="Proteomes" id="UP000321827"/>
    </source>
</evidence>
<comment type="caution">
    <text evidence="9">The sequence shown here is derived from an EMBL/GenBank/DDBJ whole genome shotgun (WGS) entry which is preliminary data.</text>
</comment>
<dbReference type="EMBL" id="BJXN01000013">
    <property type="protein sequence ID" value="GEM90380.1"/>
    <property type="molecule type" value="Genomic_DNA"/>
</dbReference>
<dbReference type="Pfam" id="PF07963">
    <property type="entry name" value="N_methyl"/>
    <property type="match status" value="1"/>
</dbReference>
<keyword evidence="7" id="KW-0472">Membrane</keyword>
<name>A0A511RL46_9DEIN</name>
<keyword evidence="4" id="KW-0812">Transmembrane</keyword>
<gene>
    <name evidence="9" type="ORF">ODE01S_18140</name>
</gene>
<dbReference type="AlphaFoldDB" id="A0A511RL46"/>
<dbReference type="Proteomes" id="UP000321827">
    <property type="component" value="Unassembled WGS sequence"/>
</dbReference>
<dbReference type="PRINTS" id="PR00885">
    <property type="entry name" value="BCTERIALGSPH"/>
</dbReference>
<evidence type="ECO:0000256" key="3">
    <source>
        <dbReference type="ARBA" id="ARBA00022481"/>
    </source>
</evidence>
<evidence type="ECO:0000256" key="1">
    <source>
        <dbReference type="ARBA" id="ARBA00004203"/>
    </source>
</evidence>
<evidence type="ECO:0000313" key="9">
    <source>
        <dbReference type="EMBL" id="GEM90380.1"/>
    </source>
</evidence>
<reference evidence="9 10" key="1">
    <citation type="submission" date="2019-07" db="EMBL/GenBank/DDBJ databases">
        <title>Whole genome shotgun sequence of Oceanithermus desulfurans NBRC 100063.</title>
        <authorList>
            <person name="Hosoyama A."/>
            <person name="Uohara A."/>
            <person name="Ohji S."/>
            <person name="Ichikawa N."/>
        </authorList>
    </citation>
    <scope>NUCLEOTIDE SEQUENCE [LARGE SCALE GENOMIC DNA]</scope>
    <source>
        <strain evidence="9 10">NBRC 100063</strain>
    </source>
</reference>
<dbReference type="GO" id="GO:0015628">
    <property type="term" value="P:protein secretion by the type II secretion system"/>
    <property type="evidence" value="ECO:0007669"/>
    <property type="project" value="InterPro"/>
</dbReference>
<dbReference type="InterPro" id="IPR045584">
    <property type="entry name" value="Pilin-like"/>
</dbReference>
<evidence type="ECO:0000256" key="6">
    <source>
        <dbReference type="ARBA" id="ARBA00022989"/>
    </source>
</evidence>
<proteinExistence type="predicted"/>
<evidence type="ECO:0000256" key="8">
    <source>
        <dbReference type="ARBA" id="ARBA00023237"/>
    </source>
</evidence>
<comment type="subcellular location">
    <subcellularLocation>
        <location evidence="1">Cell outer membrane</location>
        <topology evidence="1">Single-pass membrane protein</topology>
    </subcellularLocation>
    <subcellularLocation>
        <location evidence="2">Periplasm</location>
    </subcellularLocation>
</comment>
<dbReference type="RefSeq" id="WP_183677679.1">
    <property type="nucleotide sequence ID" value="NZ_BJXN01000013.1"/>
</dbReference>
<dbReference type="NCBIfam" id="TIGR02532">
    <property type="entry name" value="IV_pilin_GFxxxE"/>
    <property type="match status" value="1"/>
</dbReference>
<dbReference type="SUPFAM" id="SSF54523">
    <property type="entry name" value="Pili subunits"/>
    <property type="match status" value="1"/>
</dbReference>
<dbReference type="InterPro" id="IPR002416">
    <property type="entry name" value="T2SS_protein-GspH"/>
</dbReference>
<keyword evidence="6" id="KW-1133">Transmembrane helix</keyword>
<dbReference type="GO" id="GO:0015627">
    <property type="term" value="C:type II protein secretion system complex"/>
    <property type="evidence" value="ECO:0007669"/>
    <property type="project" value="InterPro"/>
</dbReference>
<keyword evidence="3" id="KW-0488">Methylation</keyword>
<protein>
    <recommendedName>
        <fullName evidence="11">Type II secretion system protein GspI</fullName>
    </recommendedName>
</protein>
<dbReference type="GO" id="GO:0042597">
    <property type="term" value="C:periplasmic space"/>
    <property type="evidence" value="ECO:0007669"/>
    <property type="project" value="UniProtKB-SubCell"/>
</dbReference>